<evidence type="ECO:0000313" key="2">
    <source>
        <dbReference type="EMBL" id="DAE28030.1"/>
    </source>
</evidence>
<protein>
    <submittedName>
        <fullName evidence="2">Uncharacterized protein</fullName>
    </submittedName>
</protein>
<evidence type="ECO:0000256" key="1">
    <source>
        <dbReference type="SAM" id="MobiDB-lite"/>
    </source>
</evidence>
<dbReference type="EMBL" id="BK015848">
    <property type="protein sequence ID" value="DAE28030.1"/>
    <property type="molecule type" value="Genomic_DNA"/>
</dbReference>
<organism evidence="2">
    <name type="scientific">Siphoviridae sp. ctHNH2</name>
    <dbReference type="NCBI Taxonomy" id="2827273"/>
    <lineage>
        <taxon>Viruses</taxon>
        <taxon>Duplodnaviria</taxon>
        <taxon>Heunggongvirae</taxon>
        <taxon>Uroviricota</taxon>
        <taxon>Caudoviricetes</taxon>
    </lineage>
</organism>
<feature type="region of interest" description="Disordered" evidence="1">
    <location>
        <begin position="32"/>
        <end position="98"/>
    </location>
</feature>
<sequence>MARGEPDTQDGDAHNVEVRIGPRIISRCARRRLRRGGLDPPAAALEAGQLREPPCAPDGKEDNHAEENGLAKNQKVRRTEKLHAGKLGGAGTAGKSLHRQGGRVSGFLGAAAGTAGRRCRAGTDCN</sequence>
<feature type="compositionally biased region" description="Basic and acidic residues" evidence="1">
    <location>
        <begin position="58"/>
        <end position="69"/>
    </location>
</feature>
<proteinExistence type="predicted"/>
<accession>A0A8S5R9D0</accession>
<name>A0A8S5R9D0_9CAUD</name>
<reference evidence="2" key="1">
    <citation type="journal article" date="2021" name="Proc. Natl. Acad. Sci. U.S.A.">
        <title>A Catalog of Tens of Thousands of Viruses from Human Metagenomes Reveals Hidden Associations with Chronic Diseases.</title>
        <authorList>
            <person name="Tisza M.J."/>
            <person name="Buck C.B."/>
        </authorList>
    </citation>
    <scope>NUCLEOTIDE SEQUENCE</scope>
    <source>
        <strain evidence="2">CtHNH2</strain>
    </source>
</reference>